<comment type="caution">
    <text evidence="3">The sequence shown here is derived from an EMBL/GenBank/DDBJ whole genome shotgun (WGS) entry which is preliminary data.</text>
</comment>
<reference evidence="3 4" key="1">
    <citation type="submission" date="2024-12" db="EMBL/GenBank/DDBJ databases">
        <title>The unique morphological basis and parallel evolutionary history of personate flowers in Penstemon.</title>
        <authorList>
            <person name="Depatie T.H."/>
            <person name="Wessinger C.A."/>
        </authorList>
    </citation>
    <scope>NUCLEOTIDE SEQUENCE [LARGE SCALE GENOMIC DNA]</scope>
    <source>
        <strain evidence="3">WTNN_2</strain>
        <tissue evidence="3">Leaf</tissue>
    </source>
</reference>
<evidence type="ECO:0000256" key="1">
    <source>
        <dbReference type="SAM" id="MobiDB-lite"/>
    </source>
</evidence>
<name>A0ABD3U620_9LAMI</name>
<feature type="region of interest" description="Disordered" evidence="1">
    <location>
        <begin position="1"/>
        <end position="36"/>
    </location>
</feature>
<feature type="transmembrane region" description="Helical" evidence="2">
    <location>
        <begin position="104"/>
        <end position="124"/>
    </location>
</feature>
<sequence length="157" mass="17283">METSTGRQALRNKRCRSVAESKRDPPPPLNSRLVGSIPSLTFSSNAGGEDSTNRSCSLFLTDNSLTISVELLSSLLLLRSGNHLPAPIPARPSSIRSVFLRRSWITGLVMGLLVGLAATAHWIARNLNFCRVAIRNLLLKRLRILIWPGPLESTVWD</sequence>
<keyword evidence="4" id="KW-1185">Reference proteome</keyword>
<gene>
    <name evidence="3" type="ORF">ACJIZ3_002297</name>
</gene>
<protein>
    <submittedName>
        <fullName evidence="3">Uncharacterized protein</fullName>
    </submittedName>
</protein>
<dbReference type="AlphaFoldDB" id="A0ABD3U620"/>
<evidence type="ECO:0000256" key="2">
    <source>
        <dbReference type="SAM" id="Phobius"/>
    </source>
</evidence>
<dbReference type="Proteomes" id="UP001634393">
    <property type="component" value="Unassembled WGS sequence"/>
</dbReference>
<evidence type="ECO:0000313" key="3">
    <source>
        <dbReference type="EMBL" id="KAL3844894.1"/>
    </source>
</evidence>
<proteinExistence type="predicted"/>
<organism evidence="3 4">
    <name type="scientific">Penstemon smallii</name>
    <dbReference type="NCBI Taxonomy" id="265156"/>
    <lineage>
        <taxon>Eukaryota</taxon>
        <taxon>Viridiplantae</taxon>
        <taxon>Streptophyta</taxon>
        <taxon>Embryophyta</taxon>
        <taxon>Tracheophyta</taxon>
        <taxon>Spermatophyta</taxon>
        <taxon>Magnoliopsida</taxon>
        <taxon>eudicotyledons</taxon>
        <taxon>Gunneridae</taxon>
        <taxon>Pentapetalae</taxon>
        <taxon>asterids</taxon>
        <taxon>lamiids</taxon>
        <taxon>Lamiales</taxon>
        <taxon>Plantaginaceae</taxon>
        <taxon>Cheloneae</taxon>
        <taxon>Penstemon</taxon>
    </lineage>
</organism>
<keyword evidence="2" id="KW-1133">Transmembrane helix</keyword>
<dbReference type="EMBL" id="JBJXBP010000002">
    <property type="protein sequence ID" value="KAL3844894.1"/>
    <property type="molecule type" value="Genomic_DNA"/>
</dbReference>
<accession>A0ABD3U620</accession>
<keyword evidence="2" id="KW-0472">Membrane</keyword>
<evidence type="ECO:0000313" key="4">
    <source>
        <dbReference type="Proteomes" id="UP001634393"/>
    </source>
</evidence>
<keyword evidence="2" id="KW-0812">Transmembrane</keyword>